<proteinExistence type="predicted"/>
<evidence type="ECO:0000259" key="4">
    <source>
        <dbReference type="PROSITE" id="PS01124"/>
    </source>
</evidence>
<dbReference type="PANTHER" id="PTHR43280">
    <property type="entry name" value="ARAC-FAMILY TRANSCRIPTIONAL REGULATOR"/>
    <property type="match status" value="1"/>
</dbReference>
<dbReference type="GO" id="GO:0003700">
    <property type="term" value="F:DNA-binding transcription factor activity"/>
    <property type="evidence" value="ECO:0007669"/>
    <property type="project" value="InterPro"/>
</dbReference>
<keyword evidence="3" id="KW-0804">Transcription</keyword>
<evidence type="ECO:0000256" key="2">
    <source>
        <dbReference type="ARBA" id="ARBA00023125"/>
    </source>
</evidence>
<evidence type="ECO:0000313" key="6">
    <source>
        <dbReference type="Proteomes" id="UP000221243"/>
    </source>
</evidence>
<keyword evidence="6" id="KW-1185">Reference proteome</keyword>
<dbReference type="KEGG" id="vg:40075157"/>
<dbReference type="EMBL" id="AP017972">
    <property type="protein sequence ID" value="BAW98350.1"/>
    <property type="molecule type" value="Genomic_DNA"/>
</dbReference>
<evidence type="ECO:0000256" key="3">
    <source>
        <dbReference type="ARBA" id="ARBA00023163"/>
    </source>
</evidence>
<organism evidence="5 6">
    <name type="scientific">Vibrio phage pTD1</name>
    <dbReference type="NCBI Taxonomy" id="1938577"/>
    <lineage>
        <taxon>Viruses</taxon>
        <taxon>Duplodnaviria</taxon>
        <taxon>Heunggongvirae</taxon>
        <taxon>Uroviricota</taxon>
        <taxon>Caudoviricetes</taxon>
        <taxon>Chimalliviridae</taxon>
        <taxon>Gorgonvirinae</taxon>
        <taxon>Tidunavirus</taxon>
        <taxon>Tidunavirus pTD1</taxon>
    </lineage>
</organism>
<dbReference type="RefSeq" id="YP_009599428.1">
    <property type="nucleotide sequence ID" value="NC_041916.1"/>
</dbReference>
<dbReference type="PANTHER" id="PTHR43280:SF2">
    <property type="entry name" value="HTH-TYPE TRANSCRIPTIONAL REGULATOR EXSA"/>
    <property type="match status" value="1"/>
</dbReference>
<evidence type="ECO:0000313" key="5">
    <source>
        <dbReference type="EMBL" id="BAW98350.1"/>
    </source>
</evidence>
<sequence>MQQSFREQLFQDTLKWVDKNFHRTIRAKDIGDQLGMSMNGVTDLFRRQLDTTPGAYLRGVRMRHAKQLLMNGVKPTSVYKECGYSSHRAFTRVYQESFSTTPTEEYTFYAGVITEPISVPQMDVLYPESLRESIKKFVTENIQCNYTLRDLESRFKLPGSCLGEMFEHYYGMTYTDWRKSLRMKIASDLIRENPKIDVTSIHGQIGICSFQYFVTLFKQQFRTHPQTYANSFKSK</sequence>
<dbReference type="GeneID" id="40075157"/>
<reference evidence="5 6" key="1">
    <citation type="submission" date="2017-01" db="EMBL/GenBank/DDBJ databases">
        <title>Complete Genome Sequence of Vibrio Parahaemolyticus Bacteriophage pTD1.</title>
        <authorList>
            <person name="Midorikawa Y."/>
            <person name="Sano M."/>
        </authorList>
    </citation>
    <scope>NUCLEOTIDE SEQUENCE [LARGE SCALE GENOMIC DNA]</scope>
    <source>
        <strain evidence="5">PTD1</strain>
    </source>
</reference>
<dbReference type="Gene3D" id="1.10.10.60">
    <property type="entry name" value="Homeodomain-like"/>
    <property type="match status" value="2"/>
</dbReference>
<evidence type="ECO:0000256" key="1">
    <source>
        <dbReference type="ARBA" id="ARBA00023015"/>
    </source>
</evidence>
<dbReference type="PROSITE" id="PS01124">
    <property type="entry name" value="HTH_ARAC_FAMILY_2"/>
    <property type="match status" value="2"/>
</dbReference>
<dbReference type="Pfam" id="PF12833">
    <property type="entry name" value="HTH_18"/>
    <property type="match status" value="2"/>
</dbReference>
<dbReference type="InterPro" id="IPR009057">
    <property type="entry name" value="Homeodomain-like_sf"/>
</dbReference>
<keyword evidence="2" id="KW-0238">DNA-binding</keyword>
<name>A0A1Q2U2Z5_9CAUD</name>
<keyword evidence="1" id="KW-0805">Transcription regulation</keyword>
<dbReference type="GO" id="GO:0043565">
    <property type="term" value="F:sequence-specific DNA binding"/>
    <property type="evidence" value="ECO:0007669"/>
    <property type="project" value="InterPro"/>
</dbReference>
<feature type="domain" description="HTH araC/xylS-type" evidence="4">
    <location>
        <begin position="11"/>
        <end position="108"/>
    </location>
</feature>
<dbReference type="OrthoDB" id="20029at10239"/>
<accession>A0A1Q2U2Z5</accession>
<dbReference type="Proteomes" id="UP000221243">
    <property type="component" value="Segment"/>
</dbReference>
<dbReference type="InterPro" id="IPR018060">
    <property type="entry name" value="HTH_AraC"/>
</dbReference>
<feature type="domain" description="HTH araC/xylS-type" evidence="4">
    <location>
        <begin position="132"/>
        <end position="231"/>
    </location>
</feature>
<dbReference type="SUPFAM" id="SSF46689">
    <property type="entry name" value="Homeodomain-like"/>
    <property type="match status" value="1"/>
</dbReference>
<dbReference type="SMART" id="SM00342">
    <property type="entry name" value="HTH_ARAC"/>
    <property type="match status" value="2"/>
</dbReference>
<protein>
    <recommendedName>
        <fullName evidence="4">HTH araC/xylS-type domain-containing protein</fullName>
    </recommendedName>
</protein>